<evidence type="ECO:0000313" key="1">
    <source>
        <dbReference type="EMBL" id="TNM23669.1"/>
    </source>
</evidence>
<dbReference type="AlphaFoldDB" id="A0A5C4UKT8"/>
<organism evidence="1 2">
    <name type="scientific">Streptomyces sedi</name>
    <dbReference type="NCBI Taxonomy" id="555059"/>
    <lineage>
        <taxon>Bacteria</taxon>
        <taxon>Bacillati</taxon>
        <taxon>Actinomycetota</taxon>
        <taxon>Actinomycetes</taxon>
        <taxon>Kitasatosporales</taxon>
        <taxon>Streptomycetaceae</taxon>
        <taxon>Streptomyces</taxon>
    </lineage>
</organism>
<keyword evidence="2" id="KW-1185">Reference proteome</keyword>
<protein>
    <submittedName>
        <fullName evidence="1">Uncharacterized protein</fullName>
    </submittedName>
</protein>
<reference evidence="1 2" key="1">
    <citation type="submission" date="2019-06" db="EMBL/GenBank/DDBJ databases">
        <title>Draft genome of Streptomyces sedi sp. JCM16909.</title>
        <authorList>
            <person name="Klykleung N."/>
            <person name="Tanasupawat S."/>
            <person name="Kudo T."/>
            <person name="Yuki M."/>
            <person name="Ohkuma M."/>
        </authorList>
    </citation>
    <scope>NUCLEOTIDE SEQUENCE [LARGE SCALE GENOMIC DNA]</scope>
    <source>
        <strain evidence="1 2">JCM 16909</strain>
    </source>
</reference>
<dbReference type="OrthoDB" id="5197617at2"/>
<proteinExistence type="predicted"/>
<name>A0A5C4UKT8_9ACTN</name>
<evidence type="ECO:0000313" key="2">
    <source>
        <dbReference type="Proteomes" id="UP000311713"/>
    </source>
</evidence>
<dbReference type="RefSeq" id="WP_139650185.1">
    <property type="nucleotide sequence ID" value="NZ_BAAAZS010000123.1"/>
</dbReference>
<sequence>MRIKMQIEGIAGGYQLRLTESQYGLLVNSLSALTEMIDDEMGLEVVLGGSGGDLRNLLERAERAVAGSRLILNVRREEIHGIYALLVSLPEFFLSEETYYWRVGAFRENSKALAVGIVSAVSEIEFRPQ</sequence>
<dbReference type="Proteomes" id="UP000311713">
    <property type="component" value="Unassembled WGS sequence"/>
</dbReference>
<accession>A0A5C4UKT8</accession>
<comment type="caution">
    <text evidence="1">The sequence shown here is derived from an EMBL/GenBank/DDBJ whole genome shotgun (WGS) entry which is preliminary data.</text>
</comment>
<dbReference type="EMBL" id="VDGT01000037">
    <property type="protein sequence ID" value="TNM23669.1"/>
    <property type="molecule type" value="Genomic_DNA"/>
</dbReference>
<gene>
    <name evidence="1" type="ORF">FH715_27605</name>
</gene>